<dbReference type="Proteomes" id="UP000619293">
    <property type="component" value="Unassembled WGS sequence"/>
</dbReference>
<evidence type="ECO:0008006" key="3">
    <source>
        <dbReference type="Google" id="ProtNLM"/>
    </source>
</evidence>
<sequence>MALPAPDPLAVRAASFQELTRLGVPLPPDTYPLVWEPGDTVELRPTGELEARAAILHVAMERVFGMPPAEAEKWLDANALIPDVTEPEWAWIVDELGDRQSFVLHLDALAGICWVLGVIKTLDPLRTPPRLMESLPDLQGSETFTAWQARILAAPRDPTVVAAALDLHYCLDWSFQELERQGLPVPGELNANAIGQRRWALEWSSVFLGEFHDPPGGWEEVDLSV</sequence>
<dbReference type="RefSeq" id="WP_191843380.1">
    <property type="nucleotide sequence ID" value="NZ_BAAALB010000002.1"/>
</dbReference>
<organism evidence="1 2">
    <name type="scientific">Catellatospora chokoriensis</name>
    <dbReference type="NCBI Taxonomy" id="310353"/>
    <lineage>
        <taxon>Bacteria</taxon>
        <taxon>Bacillati</taxon>
        <taxon>Actinomycetota</taxon>
        <taxon>Actinomycetes</taxon>
        <taxon>Micromonosporales</taxon>
        <taxon>Micromonosporaceae</taxon>
        <taxon>Catellatospora</taxon>
    </lineage>
</organism>
<name>A0A8J3JQ00_9ACTN</name>
<keyword evidence="2" id="KW-1185">Reference proteome</keyword>
<comment type="caution">
    <text evidence="1">The sequence shown here is derived from an EMBL/GenBank/DDBJ whole genome shotgun (WGS) entry which is preliminary data.</text>
</comment>
<accession>A0A8J3JQ00</accession>
<proteinExistence type="predicted"/>
<dbReference type="Pfam" id="PF14094">
    <property type="entry name" value="DUF4272"/>
    <property type="match status" value="1"/>
</dbReference>
<evidence type="ECO:0000313" key="1">
    <source>
        <dbReference type="EMBL" id="GIF88982.1"/>
    </source>
</evidence>
<dbReference type="InterPro" id="IPR025368">
    <property type="entry name" value="DUF4272"/>
</dbReference>
<dbReference type="AlphaFoldDB" id="A0A8J3JQ00"/>
<gene>
    <name evidence="1" type="ORF">Cch02nite_24260</name>
</gene>
<reference evidence="1 2" key="1">
    <citation type="submission" date="2021-01" db="EMBL/GenBank/DDBJ databases">
        <title>Whole genome shotgun sequence of Catellatospora chokoriensis NBRC 107358.</title>
        <authorList>
            <person name="Komaki H."/>
            <person name="Tamura T."/>
        </authorList>
    </citation>
    <scope>NUCLEOTIDE SEQUENCE [LARGE SCALE GENOMIC DNA]</scope>
    <source>
        <strain evidence="1 2">NBRC 107358</strain>
    </source>
</reference>
<evidence type="ECO:0000313" key="2">
    <source>
        <dbReference type="Proteomes" id="UP000619293"/>
    </source>
</evidence>
<dbReference type="EMBL" id="BONG01000012">
    <property type="protein sequence ID" value="GIF88982.1"/>
    <property type="molecule type" value="Genomic_DNA"/>
</dbReference>
<protein>
    <recommendedName>
        <fullName evidence="3">DUF4272 domain-containing protein</fullName>
    </recommendedName>
</protein>